<organism evidence="2 3">
    <name type="scientific">Phytophthora boehmeriae</name>
    <dbReference type="NCBI Taxonomy" id="109152"/>
    <lineage>
        <taxon>Eukaryota</taxon>
        <taxon>Sar</taxon>
        <taxon>Stramenopiles</taxon>
        <taxon>Oomycota</taxon>
        <taxon>Peronosporomycetes</taxon>
        <taxon>Peronosporales</taxon>
        <taxon>Peronosporaceae</taxon>
        <taxon>Phytophthora</taxon>
    </lineage>
</organism>
<dbReference type="Proteomes" id="UP000693981">
    <property type="component" value="Unassembled WGS sequence"/>
</dbReference>
<feature type="region of interest" description="Disordered" evidence="1">
    <location>
        <begin position="484"/>
        <end position="513"/>
    </location>
</feature>
<reference evidence="2" key="1">
    <citation type="submission" date="2021-02" db="EMBL/GenBank/DDBJ databases">
        <authorList>
            <person name="Palmer J.M."/>
        </authorList>
    </citation>
    <scope>NUCLEOTIDE SEQUENCE</scope>
    <source>
        <strain evidence="2">SCRP23</strain>
    </source>
</reference>
<accession>A0A8T1WSQ6</accession>
<feature type="region of interest" description="Disordered" evidence="1">
    <location>
        <begin position="38"/>
        <end position="65"/>
    </location>
</feature>
<feature type="compositionally biased region" description="Basic residues" evidence="1">
    <location>
        <begin position="325"/>
        <end position="337"/>
    </location>
</feature>
<feature type="region of interest" description="Disordered" evidence="1">
    <location>
        <begin position="312"/>
        <end position="447"/>
    </location>
</feature>
<feature type="compositionally biased region" description="Polar residues" evidence="1">
    <location>
        <begin position="430"/>
        <end position="443"/>
    </location>
</feature>
<dbReference type="AlphaFoldDB" id="A0A8T1WSQ6"/>
<dbReference type="OrthoDB" id="73044at2759"/>
<evidence type="ECO:0000256" key="1">
    <source>
        <dbReference type="SAM" id="MobiDB-lite"/>
    </source>
</evidence>
<gene>
    <name evidence="2" type="ORF">PHYBOEH_002203</name>
</gene>
<name>A0A8T1WSQ6_9STRA</name>
<feature type="compositionally biased region" description="Basic and acidic residues" evidence="1">
    <location>
        <begin position="378"/>
        <end position="392"/>
    </location>
</feature>
<evidence type="ECO:0000313" key="3">
    <source>
        <dbReference type="Proteomes" id="UP000693981"/>
    </source>
</evidence>
<feature type="compositionally biased region" description="Basic and acidic residues" evidence="1">
    <location>
        <begin position="343"/>
        <end position="359"/>
    </location>
</feature>
<feature type="compositionally biased region" description="Polar residues" evidence="1">
    <location>
        <begin position="360"/>
        <end position="377"/>
    </location>
</feature>
<evidence type="ECO:0000313" key="2">
    <source>
        <dbReference type="EMBL" id="KAG7396496.1"/>
    </source>
</evidence>
<keyword evidence="3" id="KW-1185">Reference proteome</keyword>
<feature type="region of interest" description="Disordered" evidence="1">
    <location>
        <begin position="651"/>
        <end position="675"/>
    </location>
</feature>
<feature type="compositionally biased region" description="Acidic residues" evidence="1">
    <location>
        <begin position="494"/>
        <end position="503"/>
    </location>
</feature>
<comment type="caution">
    <text evidence="2">The sequence shown here is derived from an EMBL/GenBank/DDBJ whole genome shotgun (WGS) entry which is preliminary data.</text>
</comment>
<sequence length="675" mass="74722">MASRGDVSSVKKASSTAEAPIWKTYLAVRSPNTIDVSNGRNALDSAGRSSFSAGKSGWKRAKSTTNRNAGTSIWMALATPLATRGSANGRGDGAAVLKSVRHYWEQLTVNERQQILFMDEPELVKQLYKLNLSLLCVGLMQRHLKTSNRSAITTTTGNKNGSVTATVVPKVMPSSAAPAVQERAAVPASTRAATDLSSEKTYELLEAMEFMDIGTGILTVKTELAEDTERLFSLVGDVLSGFLTSIHVLTESNFNKLFVAESETINTWANYQRLIGMLVEQLILKSYVSYLEKEAAQQMEQLLLEVSLEDKNAEHNTSTDASTSSRKKSKKKKKRRSIVFAVDQHDTSELGDKNDKADSMSENSSDRMNLSTSATVQHETKDMVEEPGHEPMPEPIIMSQDDSLQPNDPPEAVTLAAGTQCSDKDEAPSKRQSGLNPNASIFQPQHLAPATEFVEERNPYAGKRKFDEYIVSVPLEDIASDEDSIFESRSVDGDVSDDEFDEDSRERDHRRWRKQRRCEEDAELEWQLQQVYASTASLFGWDFSHQRELPPPNGALPWNDSTLWRTAPKEVVRYFSPGGGDSYSSFHASRFLHAPVPGSSIPPPSRYYFSPDHPAPFGPPLLPSPGMEQLHPSFHGGFGFPPEFPMVVSSPDFSNSQFHPINHHRDDPPGDPNHM</sequence>
<feature type="compositionally biased region" description="Basic and acidic residues" evidence="1">
    <location>
        <begin position="663"/>
        <end position="675"/>
    </location>
</feature>
<protein>
    <submittedName>
        <fullName evidence="2">Uncharacterized protein</fullName>
    </submittedName>
</protein>
<dbReference type="EMBL" id="JAGDFL010000153">
    <property type="protein sequence ID" value="KAG7396496.1"/>
    <property type="molecule type" value="Genomic_DNA"/>
</dbReference>
<proteinExistence type="predicted"/>